<name>A0A540MTL1_MALBA</name>
<proteinExistence type="inferred from homology"/>
<evidence type="ECO:0000313" key="3">
    <source>
        <dbReference type="EMBL" id="TQE02137.1"/>
    </source>
</evidence>
<dbReference type="PANTHER" id="PTHR32285:SF8">
    <property type="entry name" value="PROTEIN TRICHOME BIREFRINGENCE-LIKE 5"/>
    <property type="match status" value="1"/>
</dbReference>
<dbReference type="GO" id="GO:0016413">
    <property type="term" value="F:O-acetyltransferase activity"/>
    <property type="evidence" value="ECO:0007669"/>
    <property type="project" value="InterPro"/>
</dbReference>
<comment type="caution">
    <text evidence="3">The sequence shown here is derived from an EMBL/GenBank/DDBJ whole genome shotgun (WGS) entry which is preliminary data.</text>
</comment>
<dbReference type="AlphaFoldDB" id="A0A540MTL1"/>
<dbReference type="InterPro" id="IPR029962">
    <property type="entry name" value="TBL"/>
</dbReference>
<dbReference type="Pfam" id="PF13839">
    <property type="entry name" value="PC-Esterase"/>
    <property type="match status" value="1"/>
</dbReference>
<dbReference type="STRING" id="106549.A0A540MTL1"/>
<sequence length="257" mass="29023">MRIPVRLLNVTRLTNFRKDGHPSIFGKNATPGKNVSTVIRDCSHWCVPGVPDTWNELIYATFALQQTYSELGHVNHQENQCIHPLCPVMVREGLSYRTSLATYYIKGPTPLFPAKPMKKATSSTVCADEPHRRNWSEREEGSMYGVHPHERVDSEGEDREVERSRPLDINQVSFQRFEQNNAPPEALSLTSNSNTLHKATVKNLEPGMLTIEQSSLKLLWNGPFQSTPTTFLDSAFDTLSIPHQHVTLNPTTQNCLT</sequence>
<evidence type="ECO:0000259" key="2">
    <source>
        <dbReference type="Pfam" id="PF13839"/>
    </source>
</evidence>
<organism evidence="3 4">
    <name type="scientific">Malus baccata</name>
    <name type="common">Siberian crab apple</name>
    <name type="synonym">Pyrus baccata</name>
    <dbReference type="NCBI Taxonomy" id="106549"/>
    <lineage>
        <taxon>Eukaryota</taxon>
        <taxon>Viridiplantae</taxon>
        <taxon>Streptophyta</taxon>
        <taxon>Embryophyta</taxon>
        <taxon>Tracheophyta</taxon>
        <taxon>Spermatophyta</taxon>
        <taxon>Magnoliopsida</taxon>
        <taxon>eudicotyledons</taxon>
        <taxon>Gunneridae</taxon>
        <taxon>Pentapetalae</taxon>
        <taxon>rosids</taxon>
        <taxon>fabids</taxon>
        <taxon>Rosales</taxon>
        <taxon>Rosaceae</taxon>
        <taxon>Amygdaloideae</taxon>
        <taxon>Maleae</taxon>
        <taxon>Malus</taxon>
    </lineage>
</organism>
<evidence type="ECO:0000256" key="1">
    <source>
        <dbReference type="ARBA" id="ARBA00007727"/>
    </source>
</evidence>
<dbReference type="InterPro" id="IPR026057">
    <property type="entry name" value="TBL_C"/>
</dbReference>
<gene>
    <name evidence="3" type="ORF">C1H46_012265</name>
</gene>
<comment type="similarity">
    <text evidence="1">Belongs to the PC-esterase family. TBL subfamily.</text>
</comment>
<evidence type="ECO:0000313" key="4">
    <source>
        <dbReference type="Proteomes" id="UP000315295"/>
    </source>
</evidence>
<accession>A0A540MTL1</accession>
<dbReference type="EMBL" id="VIEB01000181">
    <property type="protein sequence ID" value="TQE02137.1"/>
    <property type="molecule type" value="Genomic_DNA"/>
</dbReference>
<reference evidence="3 4" key="1">
    <citation type="journal article" date="2019" name="G3 (Bethesda)">
        <title>Sequencing of a Wild Apple (Malus baccata) Genome Unravels the Differences Between Cultivated and Wild Apple Species Regarding Disease Resistance and Cold Tolerance.</title>
        <authorList>
            <person name="Chen X."/>
        </authorList>
    </citation>
    <scope>NUCLEOTIDE SEQUENCE [LARGE SCALE GENOMIC DNA]</scope>
    <source>
        <strain evidence="4">cv. Shandingzi</strain>
        <tissue evidence="3">Leaves</tissue>
    </source>
</reference>
<dbReference type="Proteomes" id="UP000315295">
    <property type="component" value="Unassembled WGS sequence"/>
</dbReference>
<dbReference type="GO" id="GO:0005794">
    <property type="term" value="C:Golgi apparatus"/>
    <property type="evidence" value="ECO:0007669"/>
    <property type="project" value="TreeGrafter"/>
</dbReference>
<keyword evidence="4" id="KW-1185">Reference proteome</keyword>
<dbReference type="PANTHER" id="PTHR32285">
    <property type="entry name" value="PROTEIN TRICHOME BIREFRINGENCE-LIKE 9-RELATED"/>
    <property type="match status" value="1"/>
</dbReference>
<protein>
    <recommendedName>
        <fullName evidence="2">Trichome birefringence-like C-terminal domain-containing protein</fullName>
    </recommendedName>
</protein>
<feature type="domain" description="Trichome birefringence-like C-terminal" evidence="2">
    <location>
        <begin position="2"/>
        <end position="60"/>
    </location>
</feature>